<proteinExistence type="predicted"/>
<dbReference type="WBParaSite" id="nRc.2.0.1.t24150-RA">
    <property type="protein sequence ID" value="nRc.2.0.1.t24150-RA"/>
    <property type="gene ID" value="nRc.2.0.1.g24150"/>
</dbReference>
<evidence type="ECO:0000313" key="2">
    <source>
        <dbReference type="WBParaSite" id="nRc.2.0.1.t24150-RA"/>
    </source>
</evidence>
<dbReference type="AlphaFoldDB" id="A0A915JEB4"/>
<name>A0A915JEB4_ROMCU</name>
<protein>
    <submittedName>
        <fullName evidence="2">Uncharacterized protein</fullName>
    </submittedName>
</protein>
<sequence>MELEICEHNPILAINFVEKFDTLMYYSSNVDDLVKMLTYCRLQSTSVIMQFEKKAGKYLAVIKNASCGVINFVIRVTNSTLRSNETSILEFM</sequence>
<accession>A0A915JEB4</accession>
<evidence type="ECO:0000313" key="1">
    <source>
        <dbReference type="Proteomes" id="UP000887565"/>
    </source>
</evidence>
<keyword evidence="1" id="KW-1185">Reference proteome</keyword>
<organism evidence="1 2">
    <name type="scientific">Romanomermis culicivorax</name>
    <name type="common">Nematode worm</name>
    <dbReference type="NCBI Taxonomy" id="13658"/>
    <lineage>
        <taxon>Eukaryota</taxon>
        <taxon>Metazoa</taxon>
        <taxon>Ecdysozoa</taxon>
        <taxon>Nematoda</taxon>
        <taxon>Enoplea</taxon>
        <taxon>Dorylaimia</taxon>
        <taxon>Mermithida</taxon>
        <taxon>Mermithoidea</taxon>
        <taxon>Mermithidae</taxon>
        <taxon>Romanomermis</taxon>
    </lineage>
</organism>
<dbReference type="Proteomes" id="UP000887565">
    <property type="component" value="Unplaced"/>
</dbReference>
<reference evidence="2" key="1">
    <citation type="submission" date="2022-11" db="UniProtKB">
        <authorList>
            <consortium name="WormBaseParasite"/>
        </authorList>
    </citation>
    <scope>IDENTIFICATION</scope>
</reference>